<dbReference type="EMBL" id="LYBM01000074">
    <property type="protein sequence ID" value="ODA29231.1"/>
    <property type="molecule type" value="Genomic_DNA"/>
</dbReference>
<sequence length="89" mass="10311">MQGERFHGTRENQPIVEISEMYLLYGLTITRCVFRNLHHFGGIFILFSECKDKIYTNGIKLEIWGRVRMGGKANVYHFTSGVQSLKQSL</sequence>
<accession>A0A1C3E7M4</accession>
<keyword evidence="2" id="KW-1185">Reference proteome</keyword>
<evidence type="ECO:0000313" key="1">
    <source>
        <dbReference type="EMBL" id="ODA29231.1"/>
    </source>
</evidence>
<dbReference type="AlphaFoldDB" id="A0A1C3E7M4"/>
<organism evidence="1 2">
    <name type="scientific">Veronia pacifica</name>
    <dbReference type="NCBI Taxonomy" id="1080227"/>
    <lineage>
        <taxon>Bacteria</taxon>
        <taxon>Pseudomonadati</taxon>
        <taxon>Pseudomonadota</taxon>
        <taxon>Gammaproteobacteria</taxon>
        <taxon>Vibrionales</taxon>
        <taxon>Vibrionaceae</taxon>
        <taxon>Veronia</taxon>
    </lineage>
</organism>
<protein>
    <submittedName>
        <fullName evidence="1">Uncharacterized protein</fullName>
    </submittedName>
</protein>
<dbReference type="Proteomes" id="UP000094936">
    <property type="component" value="Unassembled WGS sequence"/>
</dbReference>
<reference evidence="1 2" key="1">
    <citation type="submission" date="2016-05" db="EMBL/GenBank/DDBJ databases">
        <title>Genomic Taxonomy of the Vibrionaceae.</title>
        <authorList>
            <person name="Gomez-Gil B."/>
            <person name="Enciso-Ibarra J."/>
        </authorList>
    </citation>
    <scope>NUCLEOTIDE SEQUENCE [LARGE SCALE GENOMIC DNA]</scope>
    <source>
        <strain evidence="1 2">CAIM 1920</strain>
    </source>
</reference>
<proteinExistence type="predicted"/>
<evidence type="ECO:0000313" key="2">
    <source>
        <dbReference type="Proteomes" id="UP000094936"/>
    </source>
</evidence>
<gene>
    <name evidence="1" type="ORF">A8L45_22515</name>
</gene>
<comment type="caution">
    <text evidence="1">The sequence shown here is derived from an EMBL/GenBank/DDBJ whole genome shotgun (WGS) entry which is preliminary data.</text>
</comment>
<name>A0A1C3E7M4_9GAMM</name>